<dbReference type="AlphaFoldDB" id="A0A7W8VF16"/>
<dbReference type="EMBL" id="JACHDB010000001">
    <property type="protein sequence ID" value="MBB5433630.1"/>
    <property type="molecule type" value="Genomic_DNA"/>
</dbReference>
<gene>
    <name evidence="2" type="ORF">HDA36_003714</name>
</gene>
<evidence type="ECO:0000313" key="3">
    <source>
        <dbReference type="Proteomes" id="UP000572635"/>
    </source>
</evidence>
<comment type="caution">
    <text evidence="2">The sequence shown here is derived from an EMBL/GenBank/DDBJ whole genome shotgun (WGS) entry which is preliminary data.</text>
</comment>
<evidence type="ECO:0000256" key="1">
    <source>
        <dbReference type="SAM" id="MobiDB-lite"/>
    </source>
</evidence>
<protein>
    <submittedName>
        <fullName evidence="2">Uncharacterized protein</fullName>
    </submittedName>
</protein>
<proteinExistence type="predicted"/>
<accession>A0A7W8VF16</accession>
<name>A0A7W8VF16_9ACTN</name>
<reference evidence="2 3" key="1">
    <citation type="submission" date="2020-08" db="EMBL/GenBank/DDBJ databases">
        <title>Sequencing the genomes of 1000 actinobacteria strains.</title>
        <authorList>
            <person name="Klenk H.-P."/>
        </authorList>
    </citation>
    <scope>NUCLEOTIDE SEQUENCE [LARGE SCALE GENOMIC DNA]</scope>
    <source>
        <strain evidence="2 3">DSM 44551</strain>
    </source>
</reference>
<feature type="compositionally biased region" description="Pro residues" evidence="1">
    <location>
        <begin position="34"/>
        <end position="52"/>
    </location>
</feature>
<evidence type="ECO:0000313" key="2">
    <source>
        <dbReference type="EMBL" id="MBB5433630.1"/>
    </source>
</evidence>
<organism evidence="2 3">
    <name type="scientific">Nocardiopsis composta</name>
    <dbReference type="NCBI Taxonomy" id="157465"/>
    <lineage>
        <taxon>Bacteria</taxon>
        <taxon>Bacillati</taxon>
        <taxon>Actinomycetota</taxon>
        <taxon>Actinomycetes</taxon>
        <taxon>Streptosporangiales</taxon>
        <taxon>Nocardiopsidaceae</taxon>
        <taxon>Nocardiopsis</taxon>
    </lineage>
</organism>
<dbReference type="RefSeq" id="WP_184393550.1">
    <property type="nucleotide sequence ID" value="NZ_BAAAJD010000125.1"/>
</dbReference>
<sequence length="165" mass="17924">MRLSLLIRWPVWLPTRRFLAWGLPGRHRATGAAPPTPPPAPGPVVAPEPPAPAAAAPMPSPSSVRSYARRRIPDHSAFRDVALRHEARWALAYEPDQPACYVARSLVEDGIVVAASSTDLLDAALTEFTPAPRIRPYAVDPQAATMARQSEQRLLARMIREAAAA</sequence>
<feature type="region of interest" description="Disordered" evidence="1">
    <location>
        <begin position="30"/>
        <end position="62"/>
    </location>
</feature>
<dbReference type="Proteomes" id="UP000572635">
    <property type="component" value="Unassembled WGS sequence"/>
</dbReference>
<keyword evidence="3" id="KW-1185">Reference proteome</keyword>